<dbReference type="AlphaFoldDB" id="A0A226DWA0"/>
<evidence type="ECO:0000256" key="1">
    <source>
        <dbReference type="SAM" id="MobiDB-lite"/>
    </source>
</evidence>
<feature type="region of interest" description="Disordered" evidence="1">
    <location>
        <begin position="166"/>
        <end position="203"/>
    </location>
</feature>
<comment type="caution">
    <text evidence="2">The sequence shown here is derived from an EMBL/GenBank/DDBJ whole genome shotgun (WGS) entry which is preliminary data.</text>
</comment>
<reference evidence="2 3" key="1">
    <citation type="submission" date="2015-12" db="EMBL/GenBank/DDBJ databases">
        <title>The genome of Folsomia candida.</title>
        <authorList>
            <person name="Faddeeva A."/>
            <person name="Derks M.F."/>
            <person name="Anvar Y."/>
            <person name="Smit S."/>
            <person name="Van Straalen N."/>
            <person name="Roelofs D."/>
        </authorList>
    </citation>
    <scope>NUCLEOTIDE SEQUENCE [LARGE SCALE GENOMIC DNA]</scope>
    <source>
        <strain evidence="2 3">VU population</strain>
        <tissue evidence="2">Whole body</tissue>
    </source>
</reference>
<accession>A0A226DWA0</accession>
<dbReference type="Proteomes" id="UP000198287">
    <property type="component" value="Unassembled WGS sequence"/>
</dbReference>
<organism evidence="2 3">
    <name type="scientific">Folsomia candida</name>
    <name type="common">Springtail</name>
    <dbReference type="NCBI Taxonomy" id="158441"/>
    <lineage>
        <taxon>Eukaryota</taxon>
        <taxon>Metazoa</taxon>
        <taxon>Ecdysozoa</taxon>
        <taxon>Arthropoda</taxon>
        <taxon>Hexapoda</taxon>
        <taxon>Collembola</taxon>
        <taxon>Entomobryomorpha</taxon>
        <taxon>Isotomoidea</taxon>
        <taxon>Isotomidae</taxon>
        <taxon>Proisotominae</taxon>
        <taxon>Folsomia</taxon>
    </lineage>
</organism>
<evidence type="ECO:0000313" key="2">
    <source>
        <dbReference type="EMBL" id="OXA48476.1"/>
    </source>
</evidence>
<feature type="compositionally biased region" description="Polar residues" evidence="1">
    <location>
        <begin position="188"/>
        <end position="203"/>
    </location>
</feature>
<protein>
    <submittedName>
        <fullName evidence="2">Uncharacterized protein</fullName>
    </submittedName>
</protein>
<proteinExistence type="predicted"/>
<name>A0A226DWA0_FOLCA</name>
<sequence>MCIFIVNDTVAGNPTTEEVSSDTPQVQLIQLELDPRIDSLLIEFRRGIVEKSALEELENIETLLANETYYNQEVALLSRKGGQSVSKDVYDILKSMITNDLRTKIRYTTKSNKIPFANRLAANLLRDSVKAGNPGPSVKDSIINHHIGCWFRMKVISTENVDITTNAETSGGEMASTSTEADTDRFSPVSNTADNTIAGSNSQ</sequence>
<feature type="compositionally biased region" description="Polar residues" evidence="1">
    <location>
        <begin position="166"/>
        <end position="180"/>
    </location>
</feature>
<keyword evidence="3" id="KW-1185">Reference proteome</keyword>
<evidence type="ECO:0000313" key="3">
    <source>
        <dbReference type="Proteomes" id="UP000198287"/>
    </source>
</evidence>
<gene>
    <name evidence="2" type="ORF">Fcan01_16535</name>
</gene>
<dbReference type="EMBL" id="LNIX01000011">
    <property type="protein sequence ID" value="OXA48476.1"/>
    <property type="molecule type" value="Genomic_DNA"/>
</dbReference>
<dbReference type="OrthoDB" id="6784356at2759"/>